<evidence type="ECO:0000256" key="2">
    <source>
        <dbReference type="ARBA" id="ARBA00023180"/>
    </source>
</evidence>
<dbReference type="PANTHER" id="PTHR23412">
    <property type="entry name" value="STEREOCILIN RELATED"/>
    <property type="match status" value="1"/>
</dbReference>
<evidence type="ECO:0008006" key="5">
    <source>
        <dbReference type="Google" id="ProtNLM"/>
    </source>
</evidence>
<comment type="caution">
    <text evidence="3">The sequence shown here is derived from an EMBL/GenBank/DDBJ whole genome shotgun (WGS) entry which is preliminary data.</text>
</comment>
<proteinExistence type="predicted"/>
<feature type="non-terminal residue" evidence="3">
    <location>
        <position position="518"/>
    </location>
</feature>
<dbReference type="InterPro" id="IPR026664">
    <property type="entry name" value="Stereocilin-rel"/>
</dbReference>
<dbReference type="GO" id="GO:0007160">
    <property type="term" value="P:cell-matrix adhesion"/>
    <property type="evidence" value="ECO:0007669"/>
    <property type="project" value="TreeGrafter"/>
</dbReference>
<dbReference type="Proteomes" id="UP000034805">
    <property type="component" value="Unassembled WGS sequence"/>
</dbReference>
<feature type="non-terminal residue" evidence="3">
    <location>
        <position position="1"/>
    </location>
</feature>
<sequence>KRCIIEELYQFAFFFELLGELGSQIALELSVSSIKKFPVTMMDTLKQMIVDDPSHFLRLPSIKQALLVDKMTQRLNMYTGQYTEKEFRSLGIMATFVVDEVFLQLDRSFFVENLELFREHCYNSSKKEIVAQFLQEPTTFGSVKNWKSETLDQVGRFLFFLSKEVIQLINATLMTQERIERLFLSQQEWEAGEIGGLCIQGTDQAELQRMFERRQFVLQFFLGFLRPALALVPSCENLHTTQPSAWTVDSLTGMPAEAFARCLELIGQDPFLTQYQLTQLLSKVKKIYGPVSSFSPSVIAQLGRIALRLSDDELRLLNLSELSSIATFGAVDGWSPRQLSILFSSVLNSTKLSPNQLDSSTLVALGHIVCGIKTSDMQNLKAVELSKAVLWLGRLRLLCSEEQLQVLVGLLSNSLAFGHIGSWGPEVFIEIGSLAAGLPDIAMSALVKDQIEGITPLAISLVPDKKFAVAFNQAQIRTFTYEQAVAVTEAQRAALSTVQQTALSMVLTPWEDKPVDFR</sequence>
<accession>A0A0P7VSH3</accession>
<dbReference type="PANTHER" id="PTHR23412:SF19">
    <property type="entry name" value="STEREOCILIN 1"/>
    <property type="match status" value="1"/>
</dbReference>
<gene>
    <name evidence="3" type="ORF">Z043_100988</name>
</gene>
<dbReference type="EMBL" id="JARO02000207">
    <property type="protein sequence ID" value="KPP79438.1"/>
    <property type="molecule type" value="Genomic_DNA"/>
</dbReference>
<dbReference type="GO" id="GO:0009986">
    <property type="term" value="C:cell surface"/>
    <property type="evidence" value="ECO:0007669"/>
    <property type="project" value="TreeGrafter"/>
</dbReference>
<organism evidence="3 4">
    <name type="scientific">Scleropages formosus</name>
    <name type="common">Asian bonytongue</name>
    <name type="synonym">Osteoglossum formosum</name>
    <dbReference type="NCBI Taxonomy" id="113540"/>
    <lineage>
        <taxon>Eukaryota</taxon>
        <taxon>Metazoa</taxon>
        <taxon>Chordata</taxon>
        <taxon>Craniata</taxon>
        <taxon>Vertebrata</taxon>
        <taxon>Euteleostomi</taxon>
        <taxon>Actinopterygii</taxon>
        <taxon>Neopterygii</taxon>
        <taxon>Teleostei</taxon>
        <taxon>Osteoglossocephala</taxon>
        <taxon>Osteoglossomorpha</taxon>
        <taxon>Osteoglossiformes</taxon>
        <taxon>Osteoglossidae</taxon>
        <taxon>Scleropages</taxon>
    </lineage>
</organism>
<keyword evidence="1" id="KW-0732">Signal</keyword>
<evidence type="ECO:0000313" key="4">
    <source>
        <dbReference type="Proteomes" id="UP000034805"/>
    </source>
</evidence>
<reference evidence="3 4" key="1">
    <citation type="submission" date="2015-08" db="EMBL/GenBank/DDBJ databases">
        <title>The genome of the Asian arowana (Scleropages formosus).</title>
        <authorList>
            <person name="Tan M.H."/>
            <person name="Gan H.M."/>
            <person name="Croft L.J."/>
            <person name="Austin C.M."/>
        </authorList>
    </citation>
    <scope>NUCLEOTIDE SEQUENCE [LARGE SCALE GENOMIC DNA]</scope>
    <source>
        <strain evidence="3">Aro1</strain>
    </source>
</reference>
<evidence type="ECO:0000313" key="3">
    <source>
        <dbReference type="EMBL" id="KPP79438.1"/>
    </source>
</evidence>
<keyword evidence="2" id="KW-0325">Glycoprotein</keyword>
<protein>
    <recommendedName>
        <fullName evidence="5">Stereocilin-like</fullName>
    </recommendedName>
</protein>
<evidence type="ECO:0000256" key="1">
    <source>
        <dbReference type="ARBA" id="ARBA00022729"/>
    </source>
</evidence>
<name>A0A0P7VSH3_SCLFO</name>
<dbReference type="AlphaFoldDB" id="A0A0P7VSH3"/>